<organism evidence="1 2">
    <name type="scientific">Exidia glandulosa HHB12029</name>
    <dbReference type="NCBI Taxonomy" id="1314781"/>
    <lineage>
        <taxon>Eukaryota</taxon>
        <taxon>Fungi</taxon>
        <taxon>Dikarya</taxon>
        <taxon>Basidiomycota</taxon>
        <taxon>Agaricomycotina</taxon>
        <taxon>Agaricomycetes</taxon>
        <taxon>Auriculariales</taxon>
        <taxon>Exidiaceae</taxon>
        <taxon>Exidia</taxon>
    </lineage>
</organism>
<dbReference type="EMBL" id="KV425911">
    <property type="protein sequence ID" value="KZV99206.1"/>
    <property type="molecule type" value="Genomic_DNA"/>
</dbReference>
<dbReference type="AlphaFoldDB" id="A0A165MFW7"/>
<gene>
    <name evidence="1" type="ORF">EXIGLDRAFT_248643</name>
</gene>
<accession>A0A165MFW7</accession>
<evidence type="ECO:0000313" key="1">
    <source>
        <dbReference type="EMBL" id="KZV99206.1"/>
    </source>
</evidence>
<reference evidence="1 2" key="1">
    <citation type="journal article" date="2016" name="Mol. Biol. Evol.">
        <title>Comparative Genomics of Early-Diverging Mushroom-Forming Fungi Provides Insights into the Origins of Lignocellulose Decay Capabilities.</title>
        <authorList>
            <person name="Nagy L.G."/>
            <person name="Riley R."/>
            <person name="Tritt A."/>
            <person name="Adam C."/>
            <person name="Daum C."/>
            <person name="Floudas D."/>
            <person name="Sun H."/>
            <person name="Yadav J.S."/>
            <person name="Pangilinan J."/>
            <person name="Larsson K.H."/>
            <person name="Matsuura K."/>
            <person name="Barry K."/>
            <person name="Labutti K."/>
            <person name="Kuo R."/>
            <person name="Ohm R.A."/>
            <person name="Bhattacharya S.S."/>
            <person name="Shirouzu T."/>
            <person name="Yoshinaga Y."/>
            <person name="Martin F.M."/>
            <person name="Grigoriev I.V."/>
            <person name="Hibbett D.S."/>
        </authorList>
    </citation>
    <scope>NUCLEOTIDE SEQUENCE [LARGE SCALE GENOMIC DNA]</scope>
    <source>
        <strain evidence="1 2">HHB12029</strain>
    </source>
</reference>
<dbReference type="InParanoid" id="A0A165MFW7"/>
<proteinExistence type="predicted"/>
<dbReference type="Proteomes" id="UP000077266">
    <property type="component" value="Unassembled WGS sequence"/>
</dbReference>
<evidence type="ECO:0000313" key="2">
    <source>
        <dbReference type="Proteomes" id="UP000077266"/>
    </source>
</evidence>
<sequence>MALVSLQSLPCCSQFCPSRDVIASGNTQNRETASDPPRLSTTRVHAPAQLMSQPDDRSQSCINHKAAVKFHVSPGLPRSFRCCCPTIEYCVGRSCLFAPGASRTNCSASQTPEPHCAKSVSRSPAVARGAGLNYGVAVDAVDLSVTTSAAVRSEAEKTVRTTERVACAPCTPCDRHTGSLTRHE</sequence>
<keyword evidence="2" id="KW-1185">Reference proteome</keyword>
<protein>
    <submittedName>
        <fullName evidence="1">Uncharacterized protein</fullName>
    </submittedName>
</protein>
<name>A0A165MFW7_EXIGL</name>